<dbReference type="GO" id="GO:0009535">
    <property type="term" value="C:chloroplast thylakoid membrane"/>
    <property type="evidence" value="ECO:0007669"/>
    <property type="project" value="TreeGrafter"/>
</dbReference>
<dbReference type="Gene3D" id="1.10.3460.10">
    <property type="entry name" value="Chlorophyll a/b binding protein domain"/>
    <property type="match status" value="1"/>
</dbReference>
<evidence type="ECO:0008006" key="3">
    <source>
        <dbReference type="Google" id="ProtNLM"/>
    </source>
</evidence>
<reference evidence="2" key="1">
    <citation type="journal article" date="2013" name="J. Plant Res.">
        <title>Effect of fungi and light on seed germination of three Opuntia species from semiarid lands of central Mexico.</title>
        <authorList>
            <person name="Delgado-Sanchez P."/>
            <person name="Jimenez-Bremont J.F."/>
            <person name="Guerrero-Gonzalez Mde L."/>
            <person name="Flores J."/>
        </authorList>
    </citation>
    <scope>NUCLEOTIDE SEQUENCE</scope>
    <source>
        <tissue evidence="2">Cladode</tissue>
    </source>
</reference>
<dbReference type="AlphaFoldDB" id="A0A7C9CNJ8"/>
<reference evidence="2" key="2">
    <citation type="submission" date="2020-07" db="EMBL/GenBank/DDBJ databases">
        <authorList>
            <person name="Vera ALvarez R."/>
            <person name="Arias-Moreno D.M."/>
            <person name="Jimenez-Jacinto V."/>
            <person name="Jimenez-Bremont J.F."/>
            <person name="Swaminathan K."/>
            <person name="Moose S.P."/>
            <person name="Guerrero-Gonzalez M.L."/>
            <person name="Marino-Ramirez L."/>
            <person name="Landsman D."/>
            <person name="Rodriguez-Kessler M."/>
            <person name="Delgado-Sanchez P."/>
        </authorList>
    </citation>
    <scope>NUCLEOTIDE SEQUENCE</scope>
    <source>
        <tissue evidence="2">Cladode</tissue>
    </source>
</reference>
<proteinExistence type="predicted"/>
<feature type="compositionally biased region" description="Pro residues" evidence="1">
    <location>
        <begin position="68"/>
        <end position="93"/>
    </location>
</feature>
<evidence type="ECO:0000313" key="2">
    <source>
        <dbReference type="EMBL" id="MBA4618908.1"/>
    </source>
</evidence>
<dbReference type="PANTHER" id="PTHR37752:SF1">
    <property type="entry name" value="OS02G0610700 PROTEIN"/>
    <property type="match status" value="1"/>
</dbReference>
<protein>
    <recommendedName>
        <fullName evidence="3">Light-harvesting complex-like protein OHP2, chloroplastic</fullName>
    </recommendedName>
</protein>
<name>A0A7C9CNJ8_OPUST</name>
<accession>A0A7C9CNJ8</accession>
<dbReference type="PANTHER" id="PTHR37752">
    <property type="entry name" value="OS02G0610700 PROTEIN"/>
    <property type="match status" value="1"/>
</dbReference>
<dbReference type="EMBL" id="GISG01022687">
    <property type="protein sequence ID" value="MBA4618908.1"/>
    <property type="molecule type" value="Transcribed_RNA"/>
</dbReference>
<feature type="region of interest" description="Disordered" evidence="1">
    <location>
        <begin position="1"/>
        <end position="26"/>
    </location>
</feature>
<dbReference type="SUPFAM" id="SSF103511">
    <property type="entry name" value="Chlorophyll a-b binding protein"/>
    <property type="match status" value="1"/>
</dbReference>
<evidence type="ECO:0000256" key="1">
    <source>
        <dbReference type="SAM" id="MobiDB-lite"/>
    </source>
</evidence>
<dbReference type="InterPro" id="IPR053091">
    <property type="entry name" value="PSII_Assembly/Photoprotect-Rel"/>
</dbReference>
<sequence length="185" mass="20038">MSMAASSIPRIRLTTSSSCCSSSSPTLRFSVSHHSKPCFSFTVKSSQTEGPIRRPVAPPLRELSASPPKTPPLQRPSPPSQPRAPPPPPPPTPKAASAIVEEKSGITLEFQRAKAKELQEYFKQKKLEEANQGPAFGFVGKNEINNGRWAMFGFAVGMLTEYATGSDFVDQVKLILSNLGIVDLE</sequence>
<feature type="region of interest" description="Disordered" evidence="1">
    <location>
        <begin position="43"/>
        <end position="97"/>
    </location>
</feature>
<organism evidence="2">
    <name type="scientific">Opuntia streptacantha</name>
    <name type="common">Prickly pear cactus</name>
    <name type="synonym">Opuntia cardona</name>
    <dbReference type="NCBI Taxonomy" id="393608"/>
    <lineage>
        <taxon>Eukaryota</taxon>
        <taxon>Viridiplantae</taxon>
        <taxon>Streptophyta</taxon>
        <taxon>Embryophyta</taxon>
        <taxon>Tracheophyta</taxon>
        <taxon>Spermatophyta</taxon>
        <taxon>Magnoliopsida</taxon>
        <taxon>eudicotyledons</taxon>
        <taxon>Gunneridae</taxon>
        <taxon>Pentapetalae</taxon>
        <taxon>Caryophyllales</taxon>
        <taxon>Cactineae</taxon>
        <taxon>Cactaceae</taxon>
        <taxon>Opuntioideae</taxon>
        <taxon>Opuntia</taxon>
    </lineage>
</organism>